<evidence type="ECO:0000256" key="4">
    <source>
        <dbReference type="SAM" id="MobiDB-lite"/>
    </source>
</evidence>
<dbReference type="Gene3D" id="1.10.8.60">
    <property type="match status" value="1"/>
</dbReference>
<evidence type="ECO:0000313" key="7">
    <source>
        <dbReference type="Proteomes" id="UP001244242"/>
    </source>
</evidence>
<comment type="catalytic activity">
    <reaction evidence="2">
        <text>Hydrolysis of proteins in presence of ATP.</text>
        <dbReference type="EC" id="3.4.21.53"/>
    </reaction>
</comment>
<dbReference type="InterPro" id="IPR014721">
    <property type="entry name" value="Ribsml_uS5_D2-typ_fold_subgr"/>
</dbReference>
<dbReference type="SUPFAM" id="SSF54211">
    <property type="entry name" value="Ribosomal protein S5 domain 2-like"/>
    <property type="match status" value="1"/>
</dbReference>
<dbReference type="RefSeq" id="WP_282720654.1">
    <property type="nucleotide sequence ID" value="NZ_JASCQO010000021.1"/>
</dbReference>
<protein>
    <recommendedName>
        <fullName evidence="2">endopeptidase La</fullName>
        <ecNumber evidence="2">3.4.21.53</ecNumber>
    </recommendedName>
</protein>
<feature type="compositionally biased region" description="Basic and acidic residues" evidence="4">
    <location>
        <begin position="785"/>
        <end position="802"/>
    </location>
</feature>
<dbReference type="Proteomes" id="UP001244242">
    <property type="component" value="Unassembled WGS sequence"/>
</dbReference>
<dbReference type="Gene3D" id="3.30.230.10">
    <property type="match status" value="1"/>
</dbReference>
<feature type="coiled-coil region" evidence="3">
    <location>
        <begin position="200"/>
        <end position="238"/>
    </location>
</feature>
<gene>
    <name evidence="6" type="ORF">QLQ84_04935</name>
</gene>
<keyword evidence="1 2" id="KW-0645">Protease</keyword>
<dbReference type="EC" id="3.4.21.53" evidence="2"/>
<evidence type="ECO:0000256" key="3">
    <source>
        <dbReference type="SAM" id="Coils"/>
    </source>
</evidence>
<evidence type="ECO:0000256" key="1">
    <source>
        <dbReference type="ARBA" id="ARBA00022670"/>
    </source>
</evidence>
<keyword evidence="3" id="KW-0175">Coiled coil</keyword>
<keyword evidence="6" id="KW-0547">Nucleotide-binding</keyword>
<keyword evidence="2" id="KW-0720">Serine protease</keyword>
<keyword evidence="2" id="KW-0378">Hydrolase</keyword>
<dbReference type="InterPro" id="IPR046844">
    <property type="entry name" value="Lon-like_helical"/>
</dbReference>
<dbReference type="Pfam" id="PF20436">
    <property type="entry name" value="LonB_AAA-LID"/>
    <property type="match status" value="1"/>
</dbReference>
<organism evidence="6 7">
    <name type="scientific">Halomonas kalidii</name>
    <dbReference type="NCBI Taxonomy" id="3043293"/>
    <lineage>
        <taxon>Bacteria</taxon>
        <taxon>Pseudomonadati</taxon>
        <taxon>Pseudomonadota</taxon>
        <taxon>Gammaproteobacteria</taxon>
        <taxon>Oceanospirillales</taxon>
        <taxon>Halomonadaceae</taxon>
        <taxon>Halomonas</taxon>
    </lineage>
</organism>
<keyword evidence="7" id="KW-1185">Reference proteome</keyword>
<comment type="similarity">
    <text evidence="2">Belongs to the peptidase S16 family.</text>
</comment>
<feature type="active site" evidence="2">
    <location>
        <position position="687"/>
    </location>
</feature>
<comment type="caution">
    <text evidence="6">The sequence shown here is derived from an EMBL/GenBank/DDBJ whole genome shotgun (WGS) entry which is preliminary data.</text>
</comment>
<dbReference type="Pfam" id="PF05362">
    <property type="entry name" value="Lon_C"/>
    <property type="match status" value="1"/>
</dbReference>
<dbReference type="SUPFAM" id="SSF52540">
    <property type="entry name" value="P-loop containing nucleoside triphosphate hydrolases"/>
    <property type="match status" value="1"/>
</dbReference>
<dbReference type="InterPro" id="IPR027417">
    <property type="entry name" value="P-loop_NTPase"/>
</dbReference>
<feature type="domain" description="Lon proteolytic" evidence="5">
    <location>
        <begin position="554"/>
        <end position="749"/>
    </location>
</feature>
<dbReference type="PRINTS" id="PR00830">
    <property type="entry name" value="ENDOLAPTASE"/>
</dbReference>
<dbReference type="EMBL" id="JASCQO010000021">
    <property type="protein sequence ID" value="MDI5933129.1"/>
    <property type="molecule type" value="Genomic_DNA"/>
</dbReference>
<dbReference type="InterPro" id="IPR020568">
    <property type="entry name" value="Ribosomal_Su5_D2-typ_SF"/>
</dbReference>
<feature type="region of interest" description="Disordered" evidence="4">
    <location>
        <begin position="784"/>
        <end position="821"/>
    </location>
</feature>
<sequence>MVEPLEVTQVYRACPEEAFAFEVTSELESLDLLGGHDRAREALSFGTAIRSDGFNLFVLGQPGHGKHSLVGRFLTERSRGEAPPPDWCYLFNFDDPTVPRQLALPPGLGRQLRTDIEQLVEELRRAIPAVFESEEYQNRLHEMKQAMGERQNDAVEAVRREAREQDIILLSTPNGFTFAPADGDKMMSPEDYEALAKDDRERIEGTVEILQRKLTQAIRQMPRLAKELRDQVQGLNEEMLQAVIGAPLAELEERYADEAGVLAHLTAIREAILLHVDSFHADDPEVPPEAVFSRFQVNLLVDNGDTEGAPVIYLDLPSHQHLVGRIEHHVHNGTLLTDFSLIRAGALHRANGGYLVLDVRGVLTQPGAWETLKRILRAGEIRTESLEQAYGLISTVTLEPEPIPLDLKVVLLGERLHYYLLCEHDPEFLELFKVQADLEDELVRDEAQQGFYARMIATLAREAALRPLDRSGVAAVIERASRLADDQRKLTARHRDLHDLLLEADHWADEAGVTVISRAQVDKAVAQQLWRAGRIRELSHEQITRGTRMIATEGRVTGQVNGLSVLQVGDFAFGQPTRITATARPGSGQVVDIERESRLGGRVHSKAVMILSRYLANRYALDTPLSLSASLAFEQSYGGIEGDSASVAEVCVLVSAIARVPLDQALAVTGSINQHGEVQAVGGVNEKIEGFFDVCRAGGELSGQGVLLPASNVEHLMLKAEVREAMAAGRFRVYAIHHVDEALALLTGLELGEADAHGAFPDASLNGRVRSRLASFRKTIKAARGKGEIEKNEGVKEEGAKEEGDDGNGNGNGIGGESDDE</sequence>
<dbReference type="InterPro" id="IPR041699">
    <property type="entry name" value="AAA_32"/>
</dbReference>
<keyword evidence="6" id="KW-0067">ATP-binding</keyword>
<dbReference type="InterPro" id="IPR027065">
    <property type="entry name" value="Lon_Prtase"/>
</dbReference>
<dbReference type="InterPro" id="IPR046843">
    <property type="entry name" value="LonB_AAA-LID"/>
</dbReference>
<dbReference type="Pfam" id="PF13654">
    <property type="entry name" value="AAA_32"/>
    <property type="match status" value="1"/>
</dbReference>
<accession>A0ABT6VGM8</accession>
<dbReference type="InterPro" id="IPR008269">
    <property type="entry name" value="Lon_proteolytic"/>
</dbReference>
<evidence type="ECO:0000256" key="2">
    <source>
        <dbReference type="PROSITE-ProRule" id="PRU01122"/>
    </source>
</evidence>
<name>A0ABT6VGM8_9GAMM</name>
<dbReference type="PROSITE" id="PS51786">
    <property type="entry name" value="LON_PROTEOLYTIC"/>
    <property type="match status" value="1"/>
</dbReference>
<evidence type="ECO:0000313" key="6">
    <source>
        <dbReference type="EMBL" id="MDI5933129.1"/>
    </source>
</evidence>
<dbReference type="Gene3D" id="3.40.50.300">
    <property type="entry name" value="P-loop containing nucleotide triphosphate hydrolases"/>
    <property type="match status" value="2"/>
</dbReference>
<feature type="active site" evidence="2">
    <location>
        <position position="644"/>
    </location>
</feature>
<feature type="compositionally biased region" description="Gly residues" evidence="4">
    <location>
        <begin position="807"/>
        <end position="821"/>
    </location>
</feature>
<evidence type="ECO:0000259" key="5">
    <source>
        <dbReference type="PROSITE" id="PS51786"/>
    </source>
</evidence>
<dbReference type="Pfam" id="PF20437">
    <property type="entry name" value="LonC_helical"/>
    <property type="match status" value="1"/>
</dbReference>
<dbReference type="PANTHER" id="PTHR10046">
    <property type="entry name" value="ATP DEPENDENT LON PROTEASE FAMILY MEMBER"/>
    <property type="match status" value="1"/>
</dbReference>
<proteinExistence type="inferred from homology"/>
<dbReference type="GO" id="GO:0005524">
    <property type="term" value="F:ATP binding"/>
    <property type="evidence" value="ECO:0007669"/>
    <property type="project" value="UniProtKB-KW"/>
</dbReference>
<reference evidence="6 7" key="1">
    <citation type="submission" date="2023-04" db="EMBL/GenBank/DDBJ databases">
        <title>Halomonas strains isolated from rhizosphere soil.</title>
        <authorList>
            <person name="Xu L."/>
            <person name="Sun J.-Q."/>
        </authorList>
    </citation>
    <scope>NUCLEOTIDE SEQUENCE [LARGE SCALE GENOMIC DNA]</scope>
    <source>
        <strain evidence="6 7">LN1S58</strain>
    </source>
</reference>